<dbReference type="Proteomes" id="UP001595904">
    <property type="component" value="Unassembled WGS sequence"/>
</dbReference>
<dbReference type="Pfam" id="PF01841">
    <property type="entry name" value="Transglut_core"/>
    <property type="match status" value="1"/>
</dbReference>
<dbReference type="InterPro" id="IPR038765">
    <property type="entry name" value="Papain-like_cys_pep_sf"/>
</dbReference>
<name>A0ABV8T0G0_9GAMM</name>
<proteinExistence type="predicted"/>
<evidence type="ECO:0000259" key="1">
    <source>
        <dbReference type="SMART" id="SM00460"/>
    </source>
</evidence>
<dbReference type="EMBL" id="JBHSDU010000015">
    <property type="protein sequence ID" value="MFC4313348.1"/>
    <property type="molecule type" value="Genomic_DNA"/>
</dbReference>
<comment type="caution">
    <text evidence="2">The sequence shown here is derived from an EMBL/GenBank/DDBJ whole genome shotgun (WGS) entry which is preliminary data.</text>
</comment>
<accession>A0ABV8T0G0</accession>
<feature type="domain" description="Transglutaminase-like" evidence="1">
    <location>
        <begin position="352"/>
        <end position="414"/>
    </location>
</feature>
<gene>
    <name evidence="2" type="ORF">ACFPN2_29985</name>
</gene>
<reference evidence="3" key="1">
    <citation type="journal article" date="2019" name="Int. J. Syst. Evol. Microbiol.">
        <title>The Global Catalogue of Microorganisms (GCM) 10K type strain sequencing project: providing services to taxonomists for standard genome sequencing and annotation.</title>
        <authorList>
            <consortium name="The Broad Institute Genomics Platform"/>
            <consortium name="The Broad Institute Genome Sequencing Center for Infectious Disease"/>
            <person name="Wu L."/>
            <person name="Ma J."/>
        </authorList>
    </citation>
    <scope>NUCLEOTIDE SEQUENCE [LARGE SCALE GENOMIC DNA]</scope>
    <source>
        <strain evidence="3">CGMCC 1.10759</strain>
    </source>
</reference>
<protein>
    <submittedName>
        <fullName evidence="2">Transglutaminase-like domain-containing protein</fullName>
    </submittedName>
</protein>
<dbReference type="SMART" id="SM00460">
    <property type="entry name" value="TGc"/>
    <property type="match status" value="1"/>
</dbReference>
<dbReference type="InterPro" id="IPR002931">
    <property type="entry name" value="Transglutaminase-like"/>
</dbReference>
<dbReference type="RefSeq" id="WP_380603584.1">
    <property type="nucleotide sequence ID" value="NZ_JBHSDU010000015.1"/>
</dbReference>
<dbReference type="Gene3D" id="3.10.620.30">
    <property type="match status" value="1"/>
</dbReference>
<evidence type="ECO:0000313" key="3">
    <source>
        <dbReference type="Proteomes" id="UP001595904"/>
    </source>
</evidence>
<sequence length="493" mass="55001">MTARPPLPCQREASLSPLLVTLVVSVVAIAGPAAASSDVRTVVQLVDAGDFSAAHKAIDKALLSSPAPEQSRAYEFERERMRRILLDFSLTPADAQARVRKQIPDLTDAEFAKWDQAGWLESRVIDGQKKYFNRAPSNLFRLSAEARARRANPAPFNDSPLETPHPHHKEVLAQAKATGNSSVAPRRVRITQSINVDADAVPAGETVRAWIPYPRQIPGQQEHIQFVSSSPAQHQIAPESTLQRTVYFEQAAAASKPTTFSVTYELTIFGQHKQIDAEKVTPATPSSALAPYMGERAPHIVFTDAMRKFSRDAVGDEKNPYRIAQKLYAAVDRIPWAGALEYSTISNIGDYALHTGHADCGQQTLLLMTLLRLNGIPARWQSGWIFSDGAYNNMHDWGWLYLAPYGWVPMDVTFGRFHSGDAALDAFYLGSFDAYRVAFNDDYSQPFTPAKQHFRSETVDLQRGEVEWRGGNLYFDRWDYDFKATLLTTPRSD</sequence>
<dbReference type="PANTHER" id="PTHR38339:SF1">
    <property type="entry name" value="TRANSGLUTAMINASE-LIKE DOMAIN-CONTAINING PROTEIN"/>
    <property type="match status" value="1"/>
</dbReference>
<organism evidence="2 3">
    <name type="scientific">Steroidobacter flavus</name>
    <dbReference type="NCBI Taxonomy" id="1842136"/>
    <lineage>
        <taxon>Bacteria</taxon>
        <taxon>Pseudomonadati</taxon>
        <taxon>Pseudomonadota</taxon>
        <taxon>Gammaproteobacteria</taxon>
        <taxon>Steroidobacterales</taxon>
        <taxon>Steroidobacteraceae</taxon>
        <taxon>Steroidobacter</taxon>
    </lineage>
</organism>
<dbReference type="SUPFAM" id="SSF54001">
    <property type="entry name" value="Cysteine proteinases"/>
    <property type="match status" value="1"/>
</dbReference>
<keyword evidence="3" id="KW-1185">Reference proteome</keyword>
<dbReference type="PANTHER" id="PTHR38339">
    <property type="entry name" value="TRANSGLUTAMINASE DOMAIN PROTEIN"/>
    <property type="match status" value="1"/>
</dbReference>
<evidence type="ECO:0000313" key="2">
    <source>
        <dbReference type="EMBL" id="MFC4313348.1"/>
    </source>
</evidence>